<dbReference type="Proteomes" id="UP001408356">
    <property type="component" value="Unassembled WGS sequence"/>
</dbReference>
<keyword evidence="3" id="KW-1185">Reference proteome</keyword>
<accession>A0ABR2UQH4</accession>
<evidence type="ECO:0000256" key="1">
    <source>
        <dbReference type="SAM" id="SignalP"/>
    </source>
</evidence>
<organism evidence="2 3">
    <name type="scientific">Seiridium unicorne</name>
    <dbReference type="NCBI Taxonomy" id="138068"/>
    <lineage>
        <taxon>Eukaryota</taxon>
        <taxon>Fungi</taxon>
        <taxon>Dikarya</taxon>
        <taxon>Ascomycota</taxon>
        <taxon>Pezizomycotina</taxon>
        <taxon>Sordariomycetes</taxon>
        <taxon>Xylariomycetidae</taxon>
        <taxon>Amphisphaeriales</taxon>
        <taxon>Sporocadaceae</taxon>
        <taxon>Seiridium</taxon>
    </lineage>
</organism>
<dbReference type="EMBL" id="JARVKF010000404">
    <property type="protein sequence ID" value="KAK9416787.1"/>
    <property type="molecule type" value="Genomic_DNA"/>
</dbReference>
<feature type="chain" id="PRO_5046734357" evidence="1">
    <location>
        <begin position="16"/>
        <end position="217"/>
    </location>
</feature>
<reference evidence="2 3" key="1">
    <citation type="journal article" date="2024" name="J. Plant Pathol.">
        <title>Sequence and assembly of the genome of Seiridium unicorne, isolate CBS 538.82, causal agent of cypress canker disease.</title>
        <authorList>
            <person name="Scali E."/>
            <person name="Rocca G.D."/>
            <person name="Danti R."/>
            <person name="Garbelotto M."/>
            <person name="Barberini S."/>
            <person name="Baroncelli R."/>
            <person name="Emiliani G."/>
        </authorList>
    </citation>
    <scope>NUCLEOTIDE SEQUENCE [LARGE SCALE GENOMIC DNA]</scope>
    <source>
        <strain evidence="2 3">BM-138-508</strain>
    </source>
</reference>
<comment type="caution">
    <text evidence="2">The sequence shown here is derived from an EMBL/GenBank/DDBJ whole genome shotgun (WGS) entry which is preliminary data.</text>
</comment>
<feature type="signal peptide" evidence="1">
    <location>
        <begin position="1"/>
        <end position="15"/>
    </location>
</feature>
<name>A0ABR2UQH4_9PEZI</name>
<protein>
    <submittedName>
        <fullName evidence="2">Uncharacterized protein</fullName>
    </submittedName>
</protein>
<gene>
    <name evidence="2" type="ORF">SUNI508_09485</name>
</gene>
<evidence type="ECO:0000313" key="2">
    <source>
        <dbReference type="EMBL" id="KAK9416787.1"/>
    </source>
</evidence>
<sequence>MKFLQVLGYVTLALALPSPAPLNDDLVFEKLDKRANTASGVIVNQIGTLITAANTDISNINTALATIRQNTNAAAVVQAQATVKANYQAILNAIKAATNAIATATTGAAGGVAGSVVGLSQAEVTQLINSVNQAVTLFKNIQATLTVTATNLTPAAQAAISAELSSLRAAVQPFSAPITTFAQFVAAASVTARLTVSGLGAAVKGLAAIATTIAQGV</sequence>
<keyword evidence="1" id="KW-0732">Signal</keyword>
<evidence type="ECO:0000313" key="3">
    <source>
        <dbReference type="Proteomes" id="UP001408356"/>
    </source>
</evidence>
<proteinExistence type="predicted"/>